<keyword evidence="1" id="KW-1133">Transmembrane helix</keyword>
<protein>
    <submittedName>
        <fullName evidence="2">Uncharacterized protein</fullName>
    </submittedName>
</protein>
<sequence>MTVENLLQYEWLFQTGLSGGLETLCGQAYGAPDVPHAGPVPAVGDDPVGGGVRARLRAVDFHGATAPAAGPRGVPQAAASAAAFVASPASSRSPSCSACSGGTCRRSPSSCRSSCCSAVPFALHVALAHPLANVLGMGLAGASAAISAAFWASCLMQLAYVLRSEPWRRRSATAKIN</sequence>
<dbReference type="PANTHER" id="PTHR11206">
    <property type="entry name" value="MULTIDRUG RESISTANCE PROTEIN"/>
    <property type="match status" value="1"/>
</dbReference>
<keyword evidence="1" id="KW-0472">Membrane</keyword>
<evidence type="ECO:0000313" key="2">
    <source>
        <dbReference type="EMBL" id="KAG0539577.1"/>
    </source>
</evidence>
<reference evidence="2" key="1">
    <citation type="journal article" date="2019" name="BMC Genomics">
        <title>A new reference genome for Sorghum bicolor reveals high levels of sequence similarity between sweet and grain genotypes: implications for the genetics of sugar metabolism.</title>
        <authorList>
            <person name="Cooper E.A."/>
            <person name="Brenton Z.W."/>
            <person name="Flinn B.S."/>
            <person name="Jenkins J."/>
            <person name="Shu S."/>
            <person name="Flowers D."/>
            <person name="Luo F."/>
            <person name="Wang Y."/>
            <person name="Xia P."/>
            <person name="Barry K."/>
            <person name="Daum C."/>
            <person name="Lipzen A."/>
            <person name="Yoshinaga Y."/>
            <person name="Schmutz J."/>
            <person name="Saski C."/>
            <person name="Vermerris W."/>
            <person name="Kresovich S."/>
        </authorList>
    </citation>
    <scope>NUCLEOTIDE SEQUENCE</scope>
</reference>
<dbReference type="AlphaFoldDB" id="A0A921UPB3"/>
<reference evidence="2" key="2">
    <citation type="submission" date="2020-10" db="EMBL/GenBank/DDBJ databases">
        <authorList>
            <person name="Cooper E.A."/>
            <person name="Brenton Z.W."/>
            <person name="Flinn B.S."/>
            <person name="Jenkins J."/>
            <person name="Shu S."/>
            <person name="Flowers D."/>
            <person name="Luo F."/>
            <person name="Wang Y."/>
            <person name="Xia P."/>
            <person name="Barry K."/>
            <person name="Daum C."/>
            <person name="Lipzen A."/>
            <person name="Yoshinaga Y."/>
            <person name="Schmutz J."/>
            <person name="Saski C."/>
            <person name="Vermerris W."/>
            <person name="Kresovich S."/>
        </authorList>
    </citation>
    <scope>NUCLEOTIDE SEQUENCE</scope>
</reference>
<organism evidence="2 3">
    <name type="scientific">Sorghum bicolor</name>
    <name type="common">Sorghum</name>
    <name type="synonym">Sorghum vulgare</name>
    <dbReference type="NCBI Taxonomy" id="4558"/>
    <lineage>
        <taxon>Eukaryota</taxon>
        <taxon>Viridiplantae</taxon>
        <taxon>Streptophyta</taxon>
        <taxon>Embryophyta</taxon>
        <taxon>Tracheophyta</taxon>
        <taxon>Spermatophyta</taxon>
        <taxon>Magnoliopsida</taxon>
        <taxon>Liliopsida</taxon>
        <taxon>Poales</taxon>
        <taxon>Poaceae</taxon>
        <taxon>PACMAD clade</taxon>
        <taxon>Panicoideae</taxon>
        <taxon>Andropogonodae</taxon>
        <taxon>Andropogoneae</taxon>
        <taxon>Sorghinae</taxon>
        <taxon>Sorghum</taxon>
    </lineage>
</organism>
<gene>
    <name evidence="2" type="ORF">BDA96_03G334900</name>
</gene>
<accession>A0A921UPB3</accession>
<feature type="transmembrane region" description="Helical" evidence="1">
    <location>
        <begin position="138"/>
        <end position="162"/>
    </location>
</feature>
<keyword evidence="1" id="KW-0812">Transmembrane</keyword>
<evidence type="ECO:0000256" key="1">
    <source>
        <dbReference type="SAM" id="Phobius"/>
    </source>
</evidence>
<evidence type="ECO:0000313" key="3">
    <source>
        <dbReference type="Proteomes" id="UP000807115"/>
    </source>
</evidence>
<comment type="caution">
    <text evidence="2">The sequence shown here is derived from an EMBL/GenBank/DDBJ whole genome shotgun (WGS) entry which is preliminary data.</text>
</comment>
<dbReference type="EMBL" id="CM027682">
    <property type="protein sequence ID" value="KAG0539577.1"/>
    <property type="molecule type" value="Genomic_DNA"/>
</dbReference>
<dbReference type="Proteomes" id="UP000807115">
    <property type="component" value="Chromosome 3"/>
</dbReference>
<proteinExistence type="predicted"/>
<name>A0A921UPB3_SORBI</name>